<keyword evidence="3" id="KW-0732">Signal</keyword>
<evidence type="ECO:0000313" key="4">
    <source>
        <dbReference type="EMBL" id="PAA75530.1"/>
    </source>
</evidence>
<evidence type="ECO:0000256" key="1">
    <source>
        <dbReference type="SAM" id="MobiDB-lite"/>
    </source>
</evidence>
<dbReference type="Gene3D" id="2.60.120.740">
    <property type="match status" value="1"/>
</dbReference>
<evidence type="ECO:0000313" key="5">
    <source>
        <dbReference type="Proteomes" id="UP000215902"/>
    </source>
</evidence>
<organism evidence="4 5">
    <name type="scientific">Macrostomum lignano</name>
    <dbReference type="NCBI Taxonomy" id="282301"/>
    <lineage>
        <taxon>Eukaryota</taxon>
        <taxon>Metazoa</taxon>
        <taxon>Spiralia</taxon>
        <taxon>Lophotrochozoa</taxon>
        <taxon>Platyhelminthes</taxon>
        <taxon>Rhabditophora</taxon>
        <taxon>Macrostomorpha</taxon>
        <taxon>Macrostomida</taxon>
        <taxon>Macrostomidae</taxon>
        <taxon>Macrostomum</taxon>
    </lineage>
</organism>
<keyword evidence="2" id="KW-0812">Transmembrane</keyword>
<protein>
    <recommendedName>
        <fullName evidence="6">SUEL-type lectin domain-containing protein</fullName>
    </recommendedName>
</protein>
<evidence type="ECO:0000256" key="3">
    <source>
        <dbReference type="SAM" id="SignalP"/>
    </source>
</evidence>
<name>A0A267FNY8_9PLAT</name>
<evidence type="ECO:0000256" key="2">
    <source>
        <dbReference type="SAM" id="Phobius"/>
    </source>
</evidence>
<proteinExistence type="predicted"/>
<feature type="chain" id="PRO_5013057415" description="SUEL-type lectin domain-containing protein" evidence="3">
    <location>
        <begin position="24"/>
        <end position="292"/>
    </location>
</feature>
<reference evidence="4 5" key="1">
    <citation type="submission" date="2017-06" db="EMBL/GenBank/DDBJ databases">
        <title>A platform for efficient transgenesis in Macrostomum lignano, a flatworm model organism for stem cell research.</title>
        <authorList>
            <person name="Berezikov E."/>
        </authorList>
    </citation>
    <scope>NUCLEOTIDE SEQUENCE [LARGE SCALE GENOMIC DNA]</scope>
    <source>
        <strain evidence="4">DV1</strain>
        <tissue evidence="4">Whole organism</tissue>
    </source>
</reference>
<keyword evidence="5" id="KW-1185">Reference proteome</keyword>
<keyword evidence="2" id="KW-0472">Membrane</keyword>
<feature type="region of interest" description="Disordered" evidence="1">
    <location>
        <begin position="150"/>
        <end position="175"/>
    </location>
</feature>
<dbReference type="EMBL" id="NIVC01000876">
    <property type="protein sequence ID" value="PAA75530.1"/>
    <property type="molecule type" value="Genomic_DNA"/>
</dbReference>
<dbReference type="InterPro" id="IPR043159">
    <property type="entry name" value="Lectin_gal-bd_sf"/>
</dbReference>
<sequence length="292" mass="31385">MPTGRPTGASAARALCCFGIICASVICCCSCGSASSLNCSGPALCPEPCAAQTNCRSWWPAAGGAAARARRRQENVTCSADNCQCGAAFFAGLMKQQQIFCLEGKLAICSGTAYNLTCPAGTRLKIWYAYFGRSFDGTCHIGAVSRTASSSTSTEATPGESSAPPTISARNDQPRHPMEACLTPVLTSAIRQCDGHRNCWLQPDELLADVTECRFVPAPYLLMDFACLGASFGSTSTEQELFFRWGLLLICALFPVSLLTLLVTVQLRKKRQDAFKMNSMHLPLTRHENPEI</sequence>
<feature type="transmembrane region" description="Helical" evidence="2">
    <location>
        <begin position="242"/>
        <end position="267"/>
    </location>
</feature>
<dbReference type="AlphaFoldDB" id="A0A267FNY8"/>
<dbReference type="Proteomes" id="UP000215902">
    <property type="component" value="Unassembled WGS sequence"/>
</dbReference>
<comment type="caution">
    <text evidence="4">The sequence shown here is derived from an EMBL/GenBank/DDBJ whole genome shotgun (WGS) entry which is preliminary data.</text>
</comment>
<feature type="signal peptide" evidence="3">
    <location>
        <begin position="1"/>
        <end position="23"/>
    </location>
</feature>
<accession>A0A267FNY8</accession>
<gene>
    <name evidence="4" type="ORF">BOX15_Mlig020005g1</name>
</gene>
<keyword evidence="2" id="KW-1133">Transmembrane helix</keyword>
<evidence type="ECO:0008006" key="6">
    <source>
        <dbReference type="Google" id="ProtNLM"/>
    </source>
</evidence>
<feature type="compositionally biased region" description="Low complexity" evidence="1">
    <location>
        <begin position="150"/>
        <end position="163"/>
    </location>
</feature>